<gene>
    <name evidence="2" type="ORF">CVT25_014236</name>
</gene>
<protein>
    <submittedName>
        <fullName evidence="2">Uncharacterized protein</fullName>
    </submittedName>
</protein>
<reference evidence="2 3" key="1">
    <citation type="journal article" date="2018" name="Evol. Lett.">
        <title>Horizontal gene cluster transfer increased hallucinogenic mushroom diversity.</title>
        <authorList>
            <person name="Reynolds H.T."/>
            <person name="Vijayakumar V."/>
            <person name="Gluck-Thaler E."/>
            <person name="Korotkin H.B."/>
            <person name="Matheny P.B."/>
            <person name="Slot J.C."/>
        </authorList>
    </citation>
    <scope>NUCLEOTIDE SEQUENCE [LARGE SCALE GENOMIC DNA]</scope>
    <source>
        <strain evidence="2 3">2631</strain>
    </source>
</reference>
<keyword evidence="1" id="KW-1133">Transmembrane helix</keyword>
<dbReference type="Proteomes" id="UP000283269">
    <property type="component" value="Unassembled WGS sequence"/>
</dbReference>
<evidence type="ECO:0000256" key="1">
    <source>
        <dbReference type="SAM" id="Phobius"/>
    </source>
</evidence>
<sequence length="310" mass="35097">MLTRMCTCSTSQCGLVEGGVELDICTYNNHLRKDWMFFANKLAEDSKQVLDNEIEKVGQHFASLAVSDSIPTPSSAPAVKLKKLRKIPLTNAFPLRHHHAECVCIQTNLSKVVYTAVPATAMKHQVSDKVDDIAERLEEAKLSWVRNRKTLNSRQEAETPGIKFSTDSFFNLLLACINPILQLSIFIAIVFQTLFSISRSGTSALMEMLQYQYNYHSCEPTPICLHATKRCYLTFHLIVGHLRTRSIWRLTPSFMRSAPMTNVKPRTPRSTKMGLPLLYTLPAAKRIIWADGAMNSSYVLEWLRSVQSTR</sequence>
<dbReference type="OrthoDB" id="10453167at2759"/>
<keyword evidence="3" id="KW-1185">Reference proteome</keyword>
<dbReference type="InParanoid" id="A0A409XPM2"/>
<evidence type="ECO:0000313" key="2">
    <source>
        <dbReference type="EMBL" id="PPQ92729.1"/>
    </source>
</evidence>
<dbReference type="EMBL" id="NHYD01000988">
    <property type="protein sequence ID" value="PPQ92729.1"/>
    <property type="molecule type" value="Genomic_DNA"/>
</dbReference>
<keyword evidence="1" id="KW-0812">Transmembrane</keyword>
<feature type="transmembrane region" description="Helical" evidence="1">
    <location>
        <begin position="169"/>
        <end position="191"/>
    </location>
</feature>
<keyword evidence="1" id="KW-0472">Membrane</keyword>
<proteinExistence type="predicted"/>
<accession>A0A409XPM2</accession>
<dbReference type="AlphaFoldDB" id="A0A409XPM2"/>
<comment type="caution">
    <text evidence="2">The sequence shown here is derived from an EMBL/GenBank/DDBJ whole genome shotgun (WGS) entry which is preliminary data.</text>
</comment>
<organism evidence="2 3">
    <name type="scientific">Psilocybe cyanescens</name>
    <dbReference type="NCBI Taxonomy" id="93625"/>
    <lineage>
        <taxon>Eukaryota</taxon>
        <taxon>Fungi</taxon>
        <taxon>Dikarya</taxon>
        <taxon>Basidiomycota</taxon>
        <taxon>Agaricomycotina</taxon>
        <taxon>Agaricomycetes</taxon>
        <taxon>Agaricomycetidae</taxon>
        <taxon>Agaricales</taxon>
        <taxon>Agaricineae</taxon>
        <taxon>Strophariaceae</taxon>
        <taxon>Psilocybe</taxon>
    </lineage>
</organism>
<evidence type="ECO:0000313" key="3">
    <source>
        <dbReference type="Proteomes" id="UP000283269"/>
    </source>
</evidence>
<name>A0A409XPM2_PSICY</name>